<keyword evidence="3" id="KW-1185">Reference proteome</keyword>
<reference evidence="2 3" key="1">
    <citation type="submission" date="2024-01" db="EMBL/GenBank/DDBJ databases">
        <title>A draft genome for a cacao thread blight-causing isolate of Paramarasmius palmivorus.</title>
        <authorList>
            <person name="Baruah I.K."/>
            <person name="Bukari Y."/>
            <person name="Amoako-Attah I."/>
            <person name="Meinhardt L.W."/>
            <person name="Bailey B.A."/>
            <person name="Cohen S.P."/>
        </authorList>
    </citation>
    <scope>NUCLEOTIDE SEQUENCE [LARGE SCALE GENOMIC DNA]</scope>
    <source>
        <strain evidence="2 3">GH-12</strain>
    </source>
</reference>
<feature type="transmembrane region" description="Helical" evidence="1">
    <location>
        <begin position="110"/>
        <end position="130"/>
    </location>
</feature>
<gene>
    <name evidence="2" type="ORF">VNI00_006939</name>
</gene>
<keyword evidence="1" id="KW-0812">Transmembrane</keyword>
<comment type="caution">
    <text evidence="2">The sequence shown here is derived from an EMBL/GenBank/DDBJ whole genome shotgun (WGS) entry which is preliminary data.</text>
</comment>
<evidence type="ECO:0000256" key="1">
    <source>
        <dbReference type="SAM" id="Phobius"/>
    </source>
</evidence>
<name>A0AAW0D2L7_9AGAR</name>
<feature type="transmembrane region" description="Helical" evidence="1">
    <location>
        <begin position="24"/>
        <end position="43"/>
    </location>
</feature>
<organism evidence="2 3">
    <name type="scientific">Paramarasmius palmivorus</name>
    <dbReference type="NCBI Taxonomy" id="297713"/>
    <lineage>
        <taxon>Eukaryota</taxon>
        <taxon>Fungi</taxon>
        <taxon>Dikarya</taxon>
        <taxon>Basidiomycota</taxon>
        <taxon>Agaricomycotina</taxon>
        <taxon>Agaricomycetes</taxon>
        <taxon>Agaricomycetidae</taxon>
        <taxon>Agaricales</taxon>
        <taxon>Marasmiineae</taxon>
        <taxon>Marasmiaceae</taxon>
        <taxon>Paramarasmius</taxon>
    </lineage>
</organism>
<evidence type="ECO:0000313" key="2">
    <source>
        <dbReference type="EMBL" id="KAK7045944.1"/>
    </source>
</evidence>
<keyword evidence="1" id="KW-1133">Transmembrane helix</keyword>
<feature type="transmembrane region" description="Helical" evidence="1">
    <location>
        <begin position="178"/>
        <end position="198"/>
    </location>
</feature>
<feature type="transmembrane region" description="Helical" evidence="1">
    <location>
        <begin position="252"/>
        <end position="274"/>
    </location>
</feature>
<feature type="transmembrane region" description="Helical" evidence="1">
    <location>
        <begin position="64"/>
        <end position="85"/>
    </location>
</feature>
<protein>
    <submittedName>
        <fullName evidence="2">Uncharacterized protein</fullName>
    </submittedName>
</protein>
<keyword evidence="1" id="KW-0472">Membrane</keyword>
<dbReference type="EMBL" id="JAYKXP010000022">
    <property type="protein sequence ID" value="KAK7045944.1"/>
    <property type="molecule type" value="Genomic_DNA"/>
</dbReference>
<sequence>MVSSASVNNAPQDLWLQRSRLDGIVLAAFVYGIFFHLSIQAYFAVYKGSQPARKRLRKQQACVLYVYLLTTFILGTICFACNARYTEDIWINFKGQRSTEDLIIHEFDFWWNRMAVACNFIMIWIMDLLLLHRCFVIWHYNVWVVALMTALYFAVVGLSIVVMYYAQHAAVFSSIQVQIAFLTLSCTYNLLFTILVSARLLVDRKRIIDALGKAHARAYTFVTATIVESAALYFIFDVIFLIAFGLKSHAQNLIMMESSSIQGIAGLLIIVRVARGQDFDSTMPTSTRPSLEPRTTSRATTVELGVEMGTRVTH</sequence>
<evidence type="ECO:0000313" key="3">
    <source>
        <dbReference type="Proteomes" id="UP001383192"/>
    </source>
</evidence>
<dbReference type="AlphaFoldDB" id="A0AAW0D2L7"/>
<accession>A0AAW0D2L7</accession>
<proteinExistence type="predicted"/>
<feature type="transmembrane region" description="Helical" evidence="1">
    <location>
        <begin position="219"/>
        <end position="246"/>
    </location>
</feature>
<dbReference type="Proteomes" id="UP001383192">
    <property type="component" value="Unassembled WGS sequence"/>
</dbReference>
<feature type="transmembrane region" description="Helical" evidence="1">
    <location>
        <begin position="142"/>
        <end position="166"/>
    </location>
</feature>